<evidence type="ECO:0000259" key="3">
    <source>
        <dbReference type="Pfam" id="PF07985"/>
    </source>
</evidence>
<evidence type="ECO:0000256" key="2">
    <source>
        <dbReference type="SAM" id="MobiDB-lite"/>
    </source>
</evidence>
<proteinExistence type="inferred from homology"/>
<dbReference type="PANTHER" id="PTHR28626:SF3">
    <property type="entry name" value="SRR1-LIKE PROTEIN"/>
    <property type="match status" value="1"/>
</dbReference>
<evidence type="ECO:0000256" key="1">
    <source>
        <dbReference type="ARBA" id="ARBA00009856"/>
    </source>
</evidence>
<dbReference type="GO" id="GO:0005634">
    <property type="term" value="C:nucleus"/>
    <property type="evidence" value="ECO:0007669"/>
    <property type="project" value="TreeGrafter"/>
</dbReference>
<dbReference type="InterPro" id="IPR040044">
    <property type="entry name" value="SRR1L"/>
</dbReference>
<dbReference type="EMBL" id="BTGB01000001">
    <property type="protein sequence ID" value="GMM44457.1"/>
    <property type="molecule type" value="Genomic_DNA"/>
</dbReference>
<sequence length="258" mass="29872">MTTQDKLTKTLDERTTILKDSDVVNEIKTAIDKVLLDKSTSFTTIRCLGLGPISDSSNAMYQLSLLNILVKHLFKENENFNISLWDPIFTKDETTYLETIPNFKVEETFETKEIGKTLFYMPHFPIGAFEELINQYKPKYILSNDLMVYYYKQPEAKFFENSLNCARLAQLILKKSETKSDTTTEQKSEDDGFQLPTKKKNRKKTNSIKHTPIIINYDFESAYFNDVKATNITKGNILDNQWTSSFSDMCFMEIISES</sequence>
<dbReference type="PANTHER" id="PTHR28626">
    <property type="entry name" value="SRR1-LIKE PROTEIN"/>
    <property type="match status" value="1"/>
</dbReference>
<evidence type="ECO:0000313" key="4">
    <source>
        <dbReference type="EMBL" id="GMM44457.1"/>
    </source>
</evidence>
<dbReference type="AlphaFoldDB" id="A0AAV5R0A6"/>
<gene>
    <name evidence="4" type="ORF">DAPK24_010320</name>
</gene>
<accession>A0AAV5R0A6</accession>
<dbReference type="Pfam" id="PF07985">
    <property type="entry name" value="SRR1"/>
    <property type="match status" value="1"/>
</dbReference>
<keyword evidence="5" id="KW-1185">Reference proteome</keyword>
<protein>
    <submittedName>
        <fullName evidence="4">Ber1 protein</fullName>
    </submittedName>
</protein>
<feature type="compositionally biased region" description="Basic and acidic residues" evidence="2">
    <location>
        <begin position="179"/>
        <end position="190"/>
    </location>
</feature>
<comment type="similarity">
    <text evidence="1">Belongs to the SRR1 family.</text>
</comment>
<organism evidence="4 5">
    <name type="scientific">Pichia kluyveri</name>
    <name type="common">Yeast</name>
    <dbReference type="NCBI Taxonomy" id="36015"/>
    <lineage>
        <taxon>Eukaryota</taxon>
        <taxon>Fungi</taxon>
        <taxon>Dikarya</taxon>
        <taxon>Ascomycota</taxon>
        <taxon>Saccharomycotina</taxon>
        <taxon>Pichiomycetes</taxon>
        <taxon>Pichiales</taxon>
        <taxon>Pichiaceae</taxon>
        <taxon>Pichia</taxon>
    </lineage>
</organism>
<dbReference type="Proteomes" id="UP001378960">
    <property type="component" value="Unassembled WGS sequence"/>
</dbReference>
<evidence type="ECO:0000313" key="5">
    <source>
        <dbReference type="Proteomes" id="UP001378960"/>
    </source>
</evidence>
<dbReference type="GO" id="GO:0005737">
    <property type="term" value="C:cytoplasm"/>
    <property type="evidence" value="ECO:0007669"/>
    <property type="project" value="TreeGrafter"/>
</dbReference>
<comment type="caution">
    <text evidence="4">The sequence shown here is derived from an EMBL/GenBank/DDBJ whole genome shotgun (WGS) entry which is preliminary data.</text>
</comment>
<reference evidence="4 5" key="1">
    <citation type="journal article" date="2023" name="Elife">
        <title>Identification of key yeast species and microbe-microbe interactions impacting larval growth of Drosophila in the wild.</title>
        <authorList>
            <person name="Mure A."/>
            <person name="Sugiura Y."/>
            <person name="Maeda R."/>
            <person name="Honda K."/>
            <person name="Sakurai N."/>
            <person name="Takahashi Y."/>
            <person name="Watada M."/>
            <person name="Katoh T."/>
            <person name="Gotoh A."/>
            <person name="Gotoh Y."/>
            <person name="Taniguchi I."/>
            <person name="Nakamura K."/>
            <person name="Hayashi T."/>
            <person name="Katayama T."/>
            <person name="Uemura T."/>
            <person name="Hattori Y."/>
        </authorList>
    </citation>
    <scope>NUCLEOTIDE SEQUENCE [LARGE SCALE GENOMIC DNA]</scope>
    <source>
        <strain evidence="4 5">PK-24</strain>
    </source>
</reference>
<feature type="domain" description="SRR1-like" evidence="3">
    <location>
        <begin position="34"/>
        <end position="252"/>
    </location>
</feature>
<feature type="region of interest" description="Disordered" evidence="2">
    <location>
        <begin position="179"/>
        <end position="204"/>
    </location>
</feature>
<dbReference type="InterPro" id="IPR012942">
    <property type="entry name" value="SRR1-like"/>
</dbReference>
<name>A0AAV5R0A6_PICKL</name>